<dbReference type="OrthoDB" id="10543995at2759"/>
<sequence length="237" mass="26374">MTEVRPCNNCENTEGVCVGKCADLTTTQENLSRRPCVRPHPCGVSSSTQRIAAKDDLLNSGLAAPDILLETDEGAQPNPQDLMGLPLAGAPSSVNSEEIRYRRFVVPRIVHRHKGGPVRECKTLGSCPLRGRIKERLRRLIQMSYAWHGSPHDHITRLGHNVRSDGVIDDRKVHNRGGQGLQVNEPFESYVLGHREILRMATVQEQTLEEHRTVAAPRQSNIPYGRCAHVYPSARQA</sequence>
<accession>V5CYR6</accession>
<dbReference type="VEuPathDB" id="TriTrypDB:TCDM_12088"/>
<dbReference type="Proteomes" id="UP000017861">
    <property type="component" value="Unassembled WGS sequence"/>
</dbReference>
<dbReference type="EMBL" id="AYLP01000485">
    <property type="protein sequence ID" value="ESS60386.1"/>
    <property type="molecule type" value="Genomic_DNA"/>
</dbReference>
<gene>
    <name evidence="1" type="ORF">TCDM_12088</name>
</gene>
<dbReference type="GO" id="GO:0006508">
    <property type="term" value="P:proteolysis"/>
    <property type="evidence" value="ECO:0007669"/>
    <property type="project" value="UniProtKB-KW"/>
</dbReference>
<evidence type="ECO:0000313" key="2">
    <source>
        <dbReference type="Proteomes" id="UP000017861"/>
    </source>
</evidence>
<comment type="caution">
    <text evidence="1">The sequence shown here is derived from an EMBL/GenBank/DDBJ whole genome shotgun (WGS) entry which is preliminary data.</text>
</comment>
<protein>
    <submittedName>
        <fullName evidence="1">Surface protease GP63</fullName>
    </submittedName>
</protein>
<keyword evidence="1" id="KW-0378">Hydrolase</keyword>
<reference evidence="1 2" key="1">
    <citation type="journal article" date="2014" name="Genome Announc.">
        <title>Trypanosoma cruzi Clone Dm28c Draft Genome Sequence.</title>
        <authorList>
            <person name="Grisard E.C."/>
            <person name="Teixeira S.M."/>
            <person name="de Almeida L.G."/>
            <person name="Stoco P.H."/>
            <person name="Gerber A.L."/>
            <person name="Talavera-Lopez C."/>
            <person name="Lima O.C."/>
            <person name="Andersson B."/>
            <person name="de Vasconcelos A.T."/>
        </authorList>
    </citation>
    <scope>NUCLEOTIDE SEQUENCE [LARGE SCALE GENOMIC DNA]</scope>
    <source>
        <strain evidence="1 2">Dm28c</strain>
    </source>
</reference>
<dbReference type="GO" id="GO:0008233">
    <property type="term" value="F:peptidase activity"/>
    <property type="evidence" value="ECO:0007669"/>
    <property type="project" value="UniProtKB-KW"/>
</dbReference>
<organism evidence="1 2">
    <name type="scientific">Trypanosoma cruzi Dm28c</name>
    <dbReference type="NCBI Taxonomy" id="1416333"/>
    <lineage>
        <taxon>Eukaryota</taxon>
        <taxon>Discoba</taxon>
        <taxon>Euglenozoa</taxon>
        <taxon>Kinetoplastea</taxon>
        <taxon>Metakinetoplastina</taxon>
        <taxon>Trypanosomatida</taxon>
        <taxon>Trypanosomatidae</taxon>
        <taxon>Trypanosoma</taxon>
        <taxon>Schizotrypanum</taxon>
    </lineage>
</organism>
<dbReference type="AlphaFoldDB" id="V5CYR6"/>
<evidence type="ECO:0000313" key="1">
    <source>
        <dbReference type="EMBL" id="ESS60386.1"/>
    </source>
</evidence>
<proteinExistence type="predicted"/>
<name>V5CYR6_TRYCR</name>
<keyword evidence="1" id="KW-0645">Protease</keyword>